<dbReference type="InterPro" id="IPR011711">
    <property type="entry name" value="GntR_C"/>
</dbReference>
<feature type="domain" description="HTH gntR-type" evidence="4">
    <location>
        <begin position="1"/>
        <end position="69"/>
    </location>
</feature>
<organism evidence="5 6">
    <name type="scientific">Cellulomonas chitinilytica</name>
    <dbReference type="NCBI Taxonomy" id="398759"/>
    <lineage>
        <taxon>Bacteria</taxon>
        <taxon>Bacillati</taxon>
        <taxon>Actinomycetota</taxon>
        <taxon>Actinomycetes</taxon>
        <taxon>Micrococcales</taxon>
        <taxon>Cellulomonadaceae</taxon>
        <taxon>Cellulomonas</taxon>
    </lineage>
</organism>
<sequence length="242" mass="25375">MARSDDVVDGIKQMILDGALGAGDRLPAEKELAASLGVSRGSLREGVRALSTLGILDSRHGDGTYVTNLDPGTLLAPMLFVADLPDESGAAHAVRRLIETEAAGLAALHIGDEDLACARAALDETARALTSDPVDPERLAAADLAFHSTIARASGNAVLTALVAGLAGRSTQLRLWRELTRDGAADRTFVEHEEILAALAARDPDRARLRMGMHLLRLEDAFTGPRPTDVPVGPPVDLGTGI</sequence>
<dbReference type="InterPro" id="IPR008920">
    <property type="entry name" value="TF_FadR/GntR_C"/>
</dbReference>
<dbReference type="PROSITE" id="PS50949">
    <property type="entry name" value="HTH_GNTR"/>
    <property type="match status" value="1"/>
</dbReference>
<dbReference type="InterPro" id="IPR000524">
    <property type="entry name" value="Tscrpt_reg_HTH_GntR"/>
</dbReference>
<evidence type="ECO:0000256" key="1">
    <source>
        <dbReference type="ARBA" id="ARBA00023015"/>
    </source>
</evidence>
<dbReference type="Pfam" id="PF00392">
    <property type="entry name" value="GntR"/>
    <property type="match status" value="1"/>
</dbReference>
<keyword evidence="2" id="KW-0238">DNA-binding</keyword>
<evidence type="ECO:0000259" key="4">
    <source>
        <dbReference type="PROSITE" id="PS50949"/>
    </source>
</evidence>
<dbReference type="SMART" id="SM00895">
    <property type="entry name" value="FCD"/>
    <property type="match status" value="1"/>
</dbReference>
<reference evidence="5" key="1">
    <citation type="submission" date="2021-01" db="EMBL/GenBank/DDBJ databases">
        <title>Whole genome shotgun sequence of Cellulomonas chitinilytica NBRC 110799.</title>
        <authorList>
            <person name="Komaki H."/>
            <person name="Tamura T."/>
        </authorList>
    </citation>
    <scope>NUCLEOTIDE SEQUENCE</scope>
    <source>
        <strain evidence="5">NBRC 110799</strain>
    </source>
</reference>
<dbReference type="PANTHER" id="PTHR43537:SF5">
    <property type="entry name" value="UXU OPERON TRANSCRIPTIONAL REGULATOR"/>
    <property type="match status" value="1"/>
</dbReference>
<dbReference type="SMART" id="SM00345">
    <property type="entry name" value="HTH_GNTR"/>
    <property type="match status" value="1"/>
</dbReference>
<evidence type="ECO:0000313" key="6">
    <source>
        <dbReference type="Proteomes" id="UP000632740"/>
    </source>
</evidence>
<dbReference type="InterPro" id="IPR036388">
    <property type="entry name" value="WH-like_DNA-bd_sf"/>
</dbReference>
<dbReference type="Gene3D" id="1.10.10.10">
    <property type="entry name" value="Winged helix-like DNA-binding domain superfamily/Winged helix DNA-binding domain"/>
    <property type="match status" value="1"/>
</dbReference>
<name>A0A919P1D4_9CELL</name>
<proteinExistence type="predicted"/>
<dbReference type="Gene3D" id="1.20.120.530">
    <property type="entry name" value="GntR ligand-binding domain-like"/>
    <property type="match status" value="1"/>
</dbReference>
<dbReference type="PANTHER" id="PTHR43537">
    <property type="entry name" value="TRANSCRIPTIONAL REGULATOR, GNTR FAMILY"/>
    <property type="match status" value="1"/>
</dbReference>
<gene>
    <name evidence="5" type="primary">pdhR</name>
    <name evidence="5" type="ORF">Cch01nite_22010</name>
</gene>
<dbReference type="Pfam" id="PF07729">
    <property type="entry name" value="FCD"/>
    <property type="match status" value="1"/>
</dbReference>
<dbReference type="SUPFAM" id="SSF46785">
    <property type="entry name" value="Winged helix' DNA-binding domain"/>
    <property type="match status" value="1"/>
</dbReference>
<keyword evidence="1" id="KW-0805">Transcription regulation</keyword>
<keyword evidence="3" id="KW-0804">Transcription</keyword>
<dbReference type="CDD" id="cd07377">
    <property type="entry name" value="WHTH_GntR"/>
    <property type="match status" value="1"/>
</dbReference>
<evidence type="ECO:0000313" key="5">
    <source>
        <dbReference type="EMBL" id="GIG21477.1"/>
    </source>
</evidence>
<dbReference type="EMBL" id="BONK01000007">
    <property type="protein sequence ID" value="GIG21477.1"/>
    <property type="molecule type" value="Genomic_DNA"/>
</dbReference>
<evidence type="ECO:0000256" key="3">
    <source>
        <dbReference type="ARBA" id="ARBA00023163"/>
    </source>
</evidence>
<dbReference type="RefSeq" id="WP_203753454.1">
    <property type="nucleotide sequence ID" value="NZ_BONK01000007.1"/>
</dbReference>
<dbReference type="GO" id="GO:0003677">
    <property type="term" value="F:DNA binding"/>
    <property type="evidence" value="ECO:0007669"/>
    <property type="project" value="UniProtKB-KW"/>
</dbReference>
<dbReference type="SUPFAM" id="SSF48008">
    <property type="entry name" value="GntR ligand-binding domain-like"/>
    <property type="match status" value="1"/>
</dbReference>
<protein>
    <submittedName>
        <fullName evidence="5">GntR family transcriptional regulator</fullName>
    </submittedName>
</protein>
<dbReference type="PRINTS" id="PR00035">
    <property type="entry name" value="HTHGNTR"/>
</dbReference>
<comment type="caution">
    <text evidence="5">The sequence shown here is derived from an EMBL/GenBank/DDBJ whole genome shotgun (WGS) entry which is preliminary data.</text>
</comment>
<dbReference type="GO" id="GO:0003700">
    <property type="term" value="F:DNA-binding transcription factor activity"/>
    <property type="evidence" value="ECO:0007669"/>
    <property type="project" value="InterPro"/>
</dbReference>
<dbReference type="Proteomes" id="UP000632740">
    <property type="component" value="Unassembled WGS sequence"/>
</dbReference>
<keyword evidence="6" id="KW-1185">Reference proteome</keyword>
<evidence type="ECO:0000256" key="2">
    <source>
        <dbReference type="ARBA" id="ARBA00023125"/>
    </source>
</evidence>
<accession>A0A919P1D4</accession>
<dbReference type="InterPro" id="IPR036390">
    <property type="entry name" value="WH_DNA-bd_sf"/>
</dbReference>
<dbReference type="AlphaFoldDB" id="A0A919P1D4"/>